<organism evidence="1 2">
    <name type="scientific">Luteimonas composti</name>
    <dbReference type="NCBI Taxonomy" id="398257"/>
    <lineage>
        <taxon>Bacteria</taxon>
        <taxon>Pseudomonadati</taxon>
        <taxon>Pseudomonadota</taxon>
        <taxon>Gammaproteobacteria</taxon>
        <taxon>Lysobacterales</taxon>
        <taxon>Lysobacteraceae</taxon>
        <taxon>Luteimonas</taxon>
    </lineage>
</organism>
<protein>
    <recommendedName>
        <fullName evidence="3">Lipoprotein</fullName>
    </recommendedName>
</protein>
<accession>A0ABT6MT30</accession>
<sequence length="97" mass="10198">MRLLLAIALALVLAGCCRHRDEVKPDLPGAGTVVAPEVVTVEKRVYVPIPGDLTAEPIAEGPIAQCFEVAAQRRAALERANAKIAQCAAVQGTEVEP</sequence>
<name>A0ABT6MT30_9GAMM</name>
<dbReference type="PROSITE" id="PS51257">
    <property type="entry name" value="PROKAR_LIPOPROTEIN"/>
    <property type="match status" value="1"/>
</dbReference>
<evidence type="ECO:0008006" key="3">
    <source>
        <dbReference type="Google" id="ProtNLM"/>
    </source>
</evidence>
<dbReference type="Proteomes" id="UP001160550">
    <property type="component" value="Unassembled WGS sequence"/>
</dbReference>
<dbReference type="EMBL" id="JARYGX010000021">
    <property type="protein sequence ID" value="MDH7453579.1"/>
    <property type="molecule type" value="Genomic_DNA"/>
</dbReference>
<keyword evidence="2" id="KW-1185">Reference proteome</keyword>
<evidence type="ECO:0000313" key="2">
    <source>
        <dbReference type="Proteomes" id="UP001160550"/>
    </source>
</evidence>
<proteinExistence type="predicted"/>
<reference evidence="1" key="2">
    <citation type="submission" date="2023-04" db="EMBL/GenBank/DDBJ databases">
        <authorList>
            <person name="Sun J.-Q."/>
        </authorList>
    </citation>
    <scope>NUCLEOTIDE SEQUENCE</scope>
    <source>
        <strain evidence="1">CC-YY355</strain>
    </source>
</reference>
<reference evidence="1" key="1">
    <citation type="journal article" date="2007" name="Int. J. Syst. Evol. Microbiol.">
        <title>Luteimonas composti sp. nov., a moderately thermophilic bacterium isolated from food waste.</title>
        <authorList>
            <person name="Young C.C."/>
            <person name="Kampfer P."/>
            <person name="Chen W.M."/>
            <person name="Yen W.S."/>
            <person name="Arun A.B."/>
            <person name="Lai W.A."/>
            <person name="Shen F.T."/>
            <person name="Rekha P.D."/>
            <person name="Lin K.Y."/>
            <person name="Chou J.H."/>
        </authorList>
    </citation>
    <scope>NUCLEOTIDE SEQUENCE</scope>
    <source>
        <strain evidence="1">CC-YY355</strain>
    </source>
</reference>
<gene>
    <name evidence="1" type="ORF">QF205_10945</name>
</gene>
<comment type="caution">
    <text evidence="1">The sequence shown here is derived from an EMBL/GenBank/DDBJ whole genome shotgun (WGS) entry which is preliminary data.</text>
</comment>
<dbReference type="RefSeq" id="WP_280942798.1">
    <property type="nucleotide sequence ID" value="NZ_JARYGX010000021.1"/>
</dbReference>
<evidence type="ECO:0000313" key="1">
    <source>
        <dbReference type="EMBL" id="MDH7453579.1"/>
    </source>
</evidence>